<dbReference type="AlphaFoldDB" id="A0A9J5Z1N9"/>
<dbReference type="Proteomes" id="UP000824120">
    <property type="component" value="Chromosome 5"/>
</dbReference>
<keyword evidence="1" id="KW-1133">Transmembrane helix</keyword>
<name>A0A9J5Z1N9_SOLCO</name>
<protein>
    <submittedName>
        <fullName evidence="2">Uncharacterized protein</fullName>
    </submittedName>
</protein>
<gene>
    <name evidence="2" type="ORF">H5410_026800</name>
</gene>
<keyword evidence="1" id="KW-0472">Membrane</keyword>
<evidence type="ECO:0000313" key="3">
    <source>
        <dbReference type="Proteomes" id="UP000824120"/>
    </source>
</evidence>
<proteinExistence type="predicted"/>
<sequence length="114" mass="12698">MKPRLEAEAKSDLGVEVRDEAQSSAQAEVHYVQILGAHHIVVVPHLAVPPMSTIVLSMIVKSVMYLLLASKMMDKSGKEAEKKLNLEEIGSLMSHLRVKVRLSRRSKVVNRSLK</sequence>
<dbReference type="EMBL" id="JACXVP010000005">
    <property type="protein sequence ID" value="KAG5605308.1"/>
    <property type="molecule type" value="Genomic_DNA"/>
</dbReference>
<keyword evidence="1" id="KW-0812">Transmembrane</keyword>
<organism evidence="2 3">
    <name type="scientific">Solanum commersonii</name>
    <name type="common">Commerson's wild potato</name>
    <name type="synonym">Commerson's nightshade</name>
    <dbReference type="NCBI Taxonomy" id="4109"/>
    <lineage>
        <taxon>Eukaryota</taxon>
        <taxon>Viridiplantae</taxon>
        <taxon>Streptophyta</taxon>
        <taxon>Embryophyta</taxon>
        <taxon>Tracheophyta</taxon>
        <taxon>Spermatophyta</taxon>
        <taxon>Magnoliopsida</taxon>
        <taxon>eudicotyledons</taxon>
        <taxon>Gunneridae</taxon>
        <taxon>Pentapetalae</taxon>
        <taxon>asterids</taxon>
        <taxon>lamiids</taxon>
        <taxon>Solanales</taxon>
        <taxon>Solanaceae</taxon>
        <taxon>Solanoideae</taxon>
        <taxon>Solaneae</taxon>
        <taxon>Solanum</taxon>
    </lineage>
</organism>
<feature type="transmembrane region" description="Helical" evidence="1">
    <location>
        <begin position="51"/>
        <end position="68"/>
    </location>
</feature>
<comment type="caution">
    <text evidence="2">The sequence shown here is derived from an EMBL/GenBank/DDBJ whole genome shotgun (WGS) entry which is preliminary data.</text>
</comment>
<accession>A0A9J5Z1N9</accession>
<evidence type="ECO:0000256" key="1">
    <source>
        <dbReference type="SAM" id="Phobius"/>
    </source>
</evidence>
<reference evidence="2 3" key="1">
    <citation type="submission" date="2020-09" db="EMBL/GenBank/DDBJ databases">
        <title>De no assembly of potato wild relative species, Solanum commersonii.</title>
        <authorList>
            <person name="Cho K."/>
        </authorList>
    </citation>
    <scope>NUCLEOTIDE SEQUENCE [LARGE SCALE GENOMIC DNA]</scope>
    <source>
        <strain evidence="2">LZ3.2</strain>
        <tissue evidence="2">Leaf</tissue>
    </source>
</reference>
<evidence type="ECO:0000313" key="2">
    <source>
        <dbReference type="EMBL" id="KAG5605308.1"/>
    </source>
</evidence>
<keyword evidence="3" id="KW-1185">Reference proteome</keyword>